<protein>
    <submittedName>
        <fullName evidence="4">DNA-binding protein HU-beta</fullName>
    </submittedName>
</protein>
<dbReference type="GO" id="GO:0005829">
    <property type="term" value="C:cytosol"/>
    <property type="evidence" value="ECO:0007669"/>
    <property type="project" value="TreeGrafter"/>
</dbReference>
<evidence type="ECO:0000313" key="5">
    <source>
        <dbReference type="Proteomes" id="UP000569951"/>
    </source>
</evidence>
<dbReference type="SUPFAM" id="SSF47729">
    <property type="entry name" value="IHF-like DNA-binding proteins"/>
    <property type="match status" value="1"/>
</dbReference>
<dbReference type="PANTHER" id="PTHR33175">
    <property type="entry name" value="DNA-BINDING PROTEIN HU"/>
    <property type="match status" value="1"/>
</dbReference>
<dbReference type="GO" id="GO:0003677">
    <property type="term" value="F:DNA binding"/>
    <property type="evidence" value="ECO:0007669"/>
    <property type="project" value="UniProtKB-KW"/>
</dbReference>
<sequence>MADKIAKTQLIDLVADKTNLSKKQASEAVSAVLDSIVEALRKGQSVGLPGLGTFSVTETKERSGVRPGTTDRITIPAGKKIRFKVATTLKGEL</sequence>
<keyword evidence="5" id="KW-1185">Reference proteome</keyword>
<keyword evidence="2 4" id="KW-0238">DNA-binding</keyword>
<evidence type="ECO:0000256" key="1">
    <source>
        <dbReference type="ARBA" id="ARBA00023067"/>
    </source>
</evidence>
<evidence type="ECO:0000256" key="3">
    <source>
        <dbReference type="RuleBase" id="RU003939"/>
    </source>
</evidence>
<proteinExistence type="inferred from homology"/>
<accession>A0A841HWA2</accession>
<gene>
    <name evidence="4" type="ORF">HNR42_000537</name>
</gene>
<evidence type="ECO:0000256" key="2">
    <source>
        <dbReference type="ARBA" id="ARBA00023125"/>
    </source>
</evidence>
<dbReference type="InterPro" id="IPR000119">
    <property type="entry name" value="Hist_DNA-bd"/>
</dbReference>
<evidence type="ECO:0000313" key="4">
    <source>
        <dbReference type="EMBL" id="MBB6097123.1"/>
    </source>
</evidence>
<dbReference type="SMART" id="SM00411">
    <property type="entry name" value="BHL"/>
    <property type="match status" value="1"/>
</dbReference>
<comment type="caution">
    <text evidence="4">The sequence shown here is derived from an EMBL/GenBank/DDBJ whole genome shotgun (WGS) entry which is preliminary data.</text>
</comment>
<dbReference type="RefSeq" id="WP_183984257.1">
    <property type="nucleotide sequence ID" value="NZ_JACHHG010000002.1"/>
</dbReference>
<dbReference type="CDD" id="cd13831">
    <property type="entry name" value="HU"/>
    <property type="match status" value="1"/>
</dbReference>
<dbReference type="GO" id="GO:0030527">
    <property type="term" value="F:structural constituent of chromatin"/>
    <property type="evidence" value="ECO:0007669"/>
    <property type="project" value="InterPro"/>
</dbReference>
<dbReference type="Pfam" id="PF00216">
    <property type="entry name" value="Bac_DNA_binding"/>
    <property type="match status" value="1"/>
</dbReference>
<dbReference type="EMBL" id="JACHHG010000002">
    <property type="protein sequence ID" value="MBB6097123.1"/>
    <property type="molecule type" value="Genomic_DNA"/>
</dbReference>
<dbReference type="PANTHER" id="PTHR33175:SF3">
    <property type="entry name" value="DNA-BINDING PROTEIN HU-BETA"/>
    <property type="match status" value="1"/>
</dbReference>
<dbReference type="GO" id="GO:0030261">
    <property type="term" value="P:chromosome condensation"/>
    <property type="evidence" value="ECO:0007669"/>
    <property type="project" value="UniProtKB-KW"/>
</dbReference>
<comment type="similarity">
    <text evidence="3">Belongs to the bacterial histone-like protein family.</text>
</comment>
<dbReference type="Proteomes" id="UP000569951">
    <property type="component" value="Unassembled WGS sequence"/>
</dbReference>
<reference evidence="4 5" key="1">
    <citation type="submission" date="2020-08" db="EMBL/GenBank/DDBJ databases">
        <title>Genomic Encyclopedia of Type Strains, Phase IV (KMG-IV): sequencing the most valuable type-strain genomes for metagenomic binning, comparative biology and taxonomic classification.</title>
        <authorList>
            <person name="Goeker M."/>
        </authorList>
    </citation>
    <scope>NUCLEOTIDE SEQUENCE [LARGE SCALE GENOMIC DNA]</scope>
    <source>
        <strain evidence="4 5">DSM 21458</strain>
    </source>
</reference>
<dbReference type="AlphaFoldDB" id="A0A841HWA2"/>
<dbReference type="InterPro" id="IPR010992">
    <property type="entry name" value="IHF-like_DNA-bd_dom_sf"/>
</dbReference>
<organism evidence="4 5">
    <name type="scientific">Deinobacterium chartae</name>
    <dbReference type="NCBI Taxonomy" id="521158"/>
    <lineage>
        <taxon>Bacteria</taxon>
        <taxon>Thermotogati</taxon>
        <taxon>Deinococcota</taxon>
        <taxon>Deinococci</taxon>
        <taxon>Deinococcales</taxon>
        <taxon>Deinococcaceae</taxon>
        <taxon>Deinobacterium</taxon>
    </lineage>
</organism>
<dbReference type="Gene3D" id="4.10.520.10">
    <property type="entry name" value="IHF-like DNA-binding proteins"/>
    <property type="match status" value="1"/>
</dbReference>
<keyword evidence="1" id="KW-0226">DNA condensation</keyword>
<name>A0A841HWA2_9DEIO</name>